<keyword evidence="4" id="KW-0325">Glycoprotein</keyword>
<reference evidence="6" key="1">
    <citation type="submission" date="2021-02" db="EMBL/GenBank/DDBJ databases">
        <authorList>
            <person name="Nowell W R."/>
        </authorList>
    </citation>
    <scope>NUCLEOTIDE SEQUENCE</scope>
</reference>
<dbReference type="SMART" id="SM00181">
    <property type="entry name" value="EGF"/>
    <property type="match status" value="4"/>
</dbReference>
<evidence type="ECO:0000256" key="1">
    <source>
        <dbReference type="ARBA" id="ARBA00004370"/>
    </source>
</evidence>
<evidence type="ECO:0000256" key="3">
    <source>
        <dbReference type="ARBA" id="ARBA00023157"/>
    </source>
</evidence>
<feature type="domain" description="EGF-like" evidence="5">
    <location>
        <begin position="209"/>
        <end position="252"/>
    </location>
</feature>
<sequence length="299" mass="31245">MLILQIQFGELAPSIKNAVLESSCINAVNPGYISAGCPVSPDGYNFGWHFVLPDISNAFVSINCQFSKAGTVTKMISEPCGMHAYCYTPTADTLLGCTANVSGTDTKFTLSDVCMPPNPCLDNNGDCDINAACSQDQFTGVRLCTCKTGFTNTGTTSNVICTDSCQVQNGGCDSNAVCSHDGTTGAVKCRCKTGYTDTDATANVVCTDSCKINNGGCSGNSICTHDSTTYAAICTCKNGYKNTGSSSNVICTDNCLTNNGGCDVNAICTHNTTVDVIQCVCRIGFTNTGSYSNVTCTRK</sequence>
<evidence type="ECO:0000313" key="7">
    <source>
        <dbReference type="Proteomes" id="UP000663844"/>
    </source>
</evidence>
<evidence type="ECO:0000256" key="4">
    <source>
        <dbReference type="ARBA" id="ARBA00023180"/>
    </source>
</evidence>
<accession>A0A820BST7</accession>
<keyword evidence="3" id="KW-1015">Disulfide bond</keyword>
<evidence type="ECO:0000256" key="2">
    <source>
        <dbReference type="ARBA" id="ARBA00023136"/>
    </source>
</evidence>
<dbReference type="AlphaFoldDB" id="A0A820BST7"/>
<dbReference type="Gene3D" id="2.10.25.10">
    <property type="entry name" value="Laminin"/>
    <property type="match status" value="3"/>
</dbReference>
<comment type="subcellular location">
    <subcellularLocation>
        <location evidence="1">Membrane</location>
    </subcellularLocation>
</comment>
<feature type="domain" description="EGF-like" evidence="5">
    <location>
        <begin position="164"/>
        <end position="207"/>
    </location>
</feature>
<feature type="domain" description="EGF-like" evidence="5">
    <location>
        <begin position="254"/>
        <end position="297"/>
    </location>
</feature>
<dbReference type="EMBL" id="CAJOAZ010009130">
    <property type="protein sequence ID" value="CAF4197653.1"/>
    <property type="molecule type" value="Genomic_DNA"/>
</dbReference>
<evidence type="ECO:0000313" key="6">
    <source>
        <dbReference type="EMBL" id="CAF4197653.1"/>
    </source>
</evidence>
<evidence type="ECO:0000259" key="5">
    <source>
        <dbReference type="SMART" id="SM00181"/>
    </source>
</evidence>
<dbReference type="GO" id="GO:0016020">
    <property type="term" value="C:membrane"/>
    <property type="evidence" value="ECO:0007669"/>
    <property type="project" value="UniProtKB-SubCell"/>
</dbReference>
<dbReference type="SUPFAM" id="SSF57196">
    <property type="entry name" value="EGF/Laminin"/>
    <property type="match status" value="3"/>
</dbReference>
<proteinExistence type="predicted"/>
<feature type="domain" description="EGF-like" evidence="5">
    <location>
        <begin position="119"/>
        <end position="162"/>
    </location>
</feature>
<gene>
    <name evidence="6" type="ORF">OXD698_LOCUS40655</name>
</gene>
<dbReference type="Proteomes" id="UP000663844">
    <property type="component" value="Unassembled WGS sequence"/>
</dbReference>
<keyword evidence="2" id="KW-0472">Membrane</keyword>
<organism evidence="6 7">
    <name type="scientific">Adineta steineri</name>
    <dbReference type="NCBI Taxonomy" id="433720"/>
    <lineage>
        <taxon>Eukaryota</taxon>
        <taxon>Metazoa</taxon>
        <taxon>Spiralia</taxon>
        <taxon>Gnathifera</taxon>
        <taxon>Rotifera</taxon>
        <taxon>Eurotatoria</taxon>
        <taxon>Bdelloidea</taxon>
        <taxon>Adinetida</taxon>
        <taxon>Adinetidae</taxon>
        <taxon>Adineta</taxon>
    </lineage>
</organism>
<dbReference type="InterPro" id="IPR000742">
    <property type="entry name" value="EGF"/>
</dbReference>
<dbReference type="PANTHER" id="PTHR24038">
    <property type="entry name" value="STABILIN"/>
    <property type="match status" value="1"/>
</dbReference>
<dbReference type="PANTHER" id="PTHR24038:SF11">
    <property type="entry name" value="INTEGRIN BETA-LIKE PROTEIN E"/>
    <property type="match status" value="1"/>
</dbReference>
<name>A0A820BST7_9BILA</name>
<comment type="caution">
    <text evidence="6">The sequence shown here is derived from an EMBL/GenBank/DDBJ whole genome shotgun (WGS) entry which is preliminary data.</text>
</comment>
<protein>
    <recommendedName>
        <fullName evidence="5">EGF-like domain-containing protein</fullName>
    </recommendedName>
</protein>